<gene>
    <name evidence="1" type="ORF">PsorP6_012907</name>
</gene>
<keyword evidence="2" id="KW-1185">Reference proteome</keyword>
<dbReference type="Proteomes" id="UP001163321">
    <property type="component" value="Chromosome 13"/>
</dbReference>
<comment type="caution">
    <text evidence="1">The sequence shown here is derived from an EMBL/GenBank/DDBJ whole genome shotgun (WGS) entry which is preliminary data.</text>
</comment>
<sequence length="296" mass="34111">MTSQGFSQTLQHKYELAWKSMQWEAVLPCLSTPCTEEAWRNKTSGENGLVLHKQRTIFESLRAIAHEEYSRFHDVVAHEKTQLLRAIQLNLHSFESSRDLHSALIHFQAIREIEELATQIENDQRGRTTSRVEDDKSVEAREAHPLFTKWKDRIAQVENEFDKAESLLSLEEVLFLISKTSDLTQVLINLDLDLASLSRKAGRTAVAYRSLLKLEQLDHRGLVSVHDRTEWQLHQGKFLWQQQECRSAIWTGKKVCSELSTYVHASSLPRDKLIPLQLLMVKGLTLTGKWIASQRS</sequence>
<evidence type="ECO:0000313" key="1">
    <source>
        <dbReference type="EMBL" id="KAI9917244.1"/>
    </source>
</evidence>
<reference evidence="1 2" key="1">
    <citation type="journal article" date="2022" name="bioRxiv">
        <title>The genome of the oomycete Peronosclerospora sorghi, a cosmopolitan pathogen of maize and sorghum, is inflated with dispersed pseudogenes.</title>
        <authorList>
            <person name="Fletcher K."/>
            <person name="Martin F."/>
            <person name="Isakeit T."/>
            <person name="Cavanaugh K."/>
            <person name="Magill C."/>
            <person name="Michelmore R."/>
        </authorList>
    </citation>
    <scope>NUCLEOTIDE SEQUENCE [LARGE SCALE GENOMIC DNA]</scope>
    <source>
        <strain evidence="1">P6</strain>
    </source>
</reference>
<name>A0ACC0WEL7_9STRA</name>
<organism evidence="1 2">
    <name type="scientific">Peronosclerospora sorghi</name>
    <dbReference type="NCBI Taxonomy" id="230839"/>
    <lineage>
        <taxon>Eukaryota</taxon>
        <taxon>Sar</taxon>
        <taxon>Stramenopiles</taxon>
        <taxon>Oomycota</taxon>
        <taxon>Peronosporomycetes</taxon>
        <taxon>Peronosporales</taxon>
        <taxon>Peronosporaceae</taxon>
        <taxon>Peronosclerospora</taxon>
    </lineage>
</organism>
<evidence type="ECO:0000313" key="2">
    <source>
        <dbReference type="Proteomes" id="UP001163321"/>
    </source>
</evidence>
<accession>A0ACC0WEL7</accession>
<protein>
    <submittedName>
        <fullName evidence="1">Uncharacterized protein</fullName>
    </submittedName>
</protein>
<dbReference type="EMBL" id="CM047592">
    <property type="protein sequence ID" value="KAI9917244.1"/>
    <property type="molecule type" value="Genomic_DNA"/>
</dbReference>
<proteinExistence type="predicted"/>